<dbReference type="AlphaFoldDB" id="A0A222G6C3"/>
<dbReference type="InterPro" id="IPR016181">
    <property type="entry name" value="Acyl_CoA_acyltransferase"/>
</dbReference>
<proteinExistence type="predicted"/>
<dbReference type="OrthoDB" id="9127144at2"/>
<evidence type="ECO:0000313" key="2">
    <source>
        <dbReference type="EMBL" id="ASP47340.1"/>
    </source>
</evidence>
<dbReference type="InterPro" id="IPR000182">
    <property type="entry name" value="GNAT_dom"/>
</dbReference>
<gene>
    <name evidence="2" type="ORF">B5D82_05925</name>
</gene>
<dbReference type="RefSeq" id="WP_081149943.1">
    <property type="nucleotide sequence ID" value="NZ_CP020465.1"/>
</dbReference>
<dbReference type="GO" id="GO:0016747">
    <property type="term" value="F:acyltransferase activity, transferring groups other than amino-acyl groups"/>
    <property type="evidence" value="ECO:0007669"/>
    <property type="project" value="InterPro"/>
</dbReference>
<dbReference type="Proteomes" id="UP000202259">
    <property type="component" value="Chromosome"/>
</dbReference>
<dbReference type="SUPFAM" id="SSF55729">
    <property type="entry name" value="Acyl-CoA N-acyltransferases (Nat)"/>
    <property type="match status" value="1"/>
</dbReference>
<reference evidence="2 3" key="1">
    <citation type="submission" date="2017-08" db="EMBL/GenBank/DDBJ databases">
        <title>Complete genome of Colwellia sp. NB097-1, a psychrophile bacterium ioslated from Bering Sea.</title>
        <authorList>
            <person name="Chen X."/>
        </authorList>
    </citation>
    <scope>NUCLEOTIDE SEQUENCE [LARGE SCALE GENOMIC DNA]</scope>
    <source>
        <strain evidence="2 3">NB097-1</strain>
    </source>
</reference>
<keyword evidence="2" id="KW-0808">Transferase</keyword>
<protein>
    <submittedName>
        <fullName evidence="2">N-acetyltransferase</fullName>
    </submittedName>
</protein>
<keyword evidence="3" id="KW-1185">Reference proteome</keyword>
<evidence type="ECO:0000313" key="3">
    <source>
        <dbReference type="Proteomes" id="UP000202259"/>
    </source>
</evidence>
<dbReference type="PROSITE" id="PS51186">
    <property type="entry name" value="GNAT"/>
    <property type="match status" value="1"/>
</dbReference>
<feature type="domain" description="N-acetyltransferase" evidence="1">
    <location>
        <begin position="3"/>
        <end position="153"/>
    </location>
</feature>
<dbReference type="EMBL" id="CP020465">
    <property type="protein sequence ID" value="ASP47340.1"/>
    <property type="molecule type" value="Genomic_DNA"/>
</dbReference>
<dbReference type="Pfam" id="PF13508">
    <property type="entry name" value="Acetyltransf_7"/>
    <property type="match status" value="1"/>
</dbReference>
<name>A0A222G6C3_9GAMM</name>
<sequence>MSIKFSPLSKYDVNYSNVIELYKEAFTTVRRVPSWILKYMMRNGKIGFSVLYENDTWIGLIYITEYKDIIFVHFFAISASQRSTGYGSKVVDAMKEIYSDHRIVLNIEELEEQSENYPQRLKRKAFYEKNGFSSSGYIVKEPEERLEMLILGGFISKEEIEAMYKNLFGGVLGFLYRPKVIKL</sequence>
<dbReference type="KEGG" id="cber:B5D82_05925"/>
<evidence type="ECO:0000259" key="1">
    <source>
        <dbReference type="PROSITE" id="PS51186"/>
    </source>
</evidence>
<dbReference type="Gene3D" id="3.40.630.30">
    <property type="match status" value="1"/>
</dbReference>
<accession>A0A222G6C3</accession>
<organism evidence="2 3">
    <name type="scientific">Cognaticolwellia beringensis</name>
    <dbReference type="NCBI Taxonomy" id="1967665"/>
    <lineage>
        <taxon>Bacteria</taxon>
        <taxon>Pseudomonadati</taxon>
        <taxon>Pseudomonadota</taxon>
        <taxon>Gammaproteobacteria</taxon>
        <taxon>Alteromonadales</taxon>
        <taxon>Colwelliaceae</taxon>
        <taxon>Cognaticolwellia</taxon>
    </lineage>
</organism>